<evidence type="ECO:0000313" key="1">
    <source>
        <dbReference type="EMBL" id="GFP21284.1"/>
    </source>
</evidence>
<evidence type="ECO:0008006" key="3">
    <source>
        <dbReference type="Google" id="ProtNLM"/>
    </source>
</evidence>
<dbReference type="Proteomes" id="UP000580051">
    <property type="component" value="Unassembled WGS sequence"/>
</dbReference>
<organism evidence="1 2">
    <name type="scientific">Candidatus Hakubella thermalkaliphila</name>
    <dbReference type="NCBI Taxonomy" id="2754717"/>
    <lineage>
        <taxon>Bacteria</taxon>
        <taxon>Bacillati</taxon>
        <taxon>Actinomycetota</taxon>
        <taxon>Actinomycetota incertae sedis</taxon>
        <taxon>Candidatus Hakubellales</taxon>
        <taxon>Candidatus Hakubellaceae</taxon>
        <taxon>Candidatus Hakubella</taxon>
    </lineage>
</organism>
<dbReference type="GO" id="GO:0003677">
    <property type="term" value="F:DNA binding"/>
    <property type="evidence" value="ECO:0007669"/>
    <property type="project" value="InterPro"/>
</dbReference>
<dbReference type="RefSeq" id="WP_176226416.1">
    <property type="nucleotide sequence ID" value="NZ_BLRV01000031.1"/>
</dbReference>
<gene>
    <name evidence="1" type="ORF">HKBW3S06_00510</name>
</gene>
<dbReference type="AlphaFoldDB" id="A0A6V8NPI0"/>
<dbReference type="EMBL" id="BLRV01000031">
    <property type="protein sequence ID" value="GFP21284.1"/>
    <property type="molecule type" value="Genomic_DNA"/>
</dbReference>
<accession>A0A6V8NPI0</accession>
<reference evidence="1 2" key="1">
    <citation type="journal article" date="2020" name="Front. Microbiol.">
        <title>Single-cell genomics of novel Actinobacteria with the Wood-Ljungdahl pathway discovered in a serpentinizing system.</title>
        <authorList>
            <person name="Merino N."/>
            <person name="Kawai M."/>
            <person name="Boyd E.S."/>
            <person name="Colman D.R."/>
            <person name="McGlynn S.E."/>
            <person name="Nealson K.H."/>
            <person name="Kurokawa K."/>
            <person name="Hongoh Y."/>
        </authorList>
    </citation>
    <scope>NUCLEOTIDE SEQUENCE [LARGE SCALE GENOMIC DNA]</scope>
    <source>
        <strain evidence="1 2">S06</strain>
    </source>
</reference>
<comment type="caution">
    <text evidence="1">The sequence shown here is derived from an EMBL/GenBank/DDBJ whole genome shotgun (WGS) entry which is preliminary data.</text>
</comment>
<name>A0A6V8NPI0_9ACTN</name>
<dbReference type="SUPFAM" id="SSF47413">
    <property type="entry name" value="lambda repressor-like DNA-binding domains"/>
    <property type="match status" value="1"/>
</dbReference>
<dbReference type="Gene3D" id="1.10.260.40">
    <property type="entry name" value="lambda repressor-like DNA-binding domains"/>
    <property type="match status" value="1"/>
</dbReference>
<sequence>MVNRLKELVTPRVTFKDIAERYGCTISFVCHIAYGRRPAPARFKLLVSEMLGLPVSVIFPSGEKSNGKT</sequence>
<proteinExistence type="predicted"/>
<protein>
    <recommendedName>
        <fullName evidence="3">HTH cro/C1-type domain-containing protein</fullName>
    </recommendedName>
</protein>
<dbReference type="InterPro" id="IPR010982">
    <property type="entry name" value="Lambda_DNA-bd_dom_sf"/>
</dbReference>
<evidence type="ECO:0000313" key="2">
    <source>
        <dbReference type="Proteomes" id="UP000580051"/>
    </source>
</evidence>